<dbReference type="InterPro" id="IPR010995">
    <property type="entry name" value="DNA_repair_Rad51/TF_NusA_a-hlx"/>
</dbReference>
<evidence type="ECO:0000259" key="1">
    <source>
        <dbReference type="Pfam" id="PF08818"/>
    </source>
</evidence>
<dbReference type="Proteomes" id="UP001054925">
    <property type="component" value="Unassembled WGS sequence"/>
</dbReference>
<dbReference type="SUPFAM" id="SSF159888">
    <property type="entry name" value="YdhG-like"/>
    <property type="match status" value="1"/>
</dbReference>
<dbReference type="GO" id="GO:0000166">
    <property type="term" value="F:nucleotide binding"/>
    <property type="evidence" value="ECO:0007669"/>
    <property type="project" value="InterPro"/>
</dbReference>
<dbReference type="Pfam" id="PF14520">
    <property type="entry name" value="HHH_5"/>
    <property type="match status" value="1"/>
</dbReference>
<dbReference type="Pfam" id="PF08818">
    <property type="entry name" value="DUF1801"/>
    <property type="match status" value="1"/>
</dbReference>
<dbReference type="AlphaFoldDB" id="A0AAV5G903"/>
<protein>
    <recommendedName>
        <fullName evidence="1">YdhG-like domain-containing protein</fullName>
    </recommendedName>
</protein>
<evidence type="ECO:0000313" key="3">
    <source>
        <dbReference type="Proteomes" id="UP001054925"/>
    </source>
</evidence>
<dbReference type="EMBL" id="BQKK01000005">
    <property type="protein sequence ID" value="GJN43536.1"/>
    <property type="molecule type" value="Genomic_DNA"/>
</dbReference>
<comment type="caution">
    <text evidence="2">The sequence shown here is derived from an EMBL/GenBank/DDBJ whole genome shotgun (WGS) entry which is preliminary data.</text>
</comment>
<evidence type="ECO:0000313" key="2">
    <source>
        <dbReference type="EMBL" id="GJN43536.1"/>
    </source>
</evidence>
<feature type="domain" description="YdhG-like" evidence="1">
    <location>
        <begin position="119"/>
        <end position="218"/>
    </location>
</feature>
<organism evidence="2 3">
    <name type="scientific">Corynebacterium ammoniagenes</name>
    <name type="common">Brevibacterium ammoniagenes</name>
    <dbReference type="NCBI Taxonomy" id="1697"/>
    <lineage>
        <taxon>Bacteria</taxon>
        <taxon>Bacillati</taxon>
        <taxon>Actinomycetota</taxon>
        <taxon>Actinomycetes</taxon>
        <taxon>Mycobacteriales</taxon>
        <taxon>Corynebacteriaceae</taxon>
        <taxon>Corynebacterium</taxon>
    </lineage>
</organism>
<reference evidence="2" key="1">
    <citation type="submission" date="2021-12" db="EMBL/GenBank/DDBJ databases">
        <title>Draft genome sequence of Corynebacterium ammoniagenes strain T-723.</title>
        <authorList>
            <person name="Matsuzawa M."/>
            <person name="Hiratani M."/>
            <person name="Abe I."/>
            <person name="Tsuji Y."/>
            <person name="Nakamura J."/>
        </authorList>
    </citation>
    <scope>NUCLEOTIDE SEQUENCE</scope>
    <source>
        <strain evidence="2">T-723</strain>
    </source>
</reference>
<sequence>MFTLGDMTDFVDVPGVGNPARRALADNGYPDLESLHGADYQSVLALHGVGKRGLERLQAALVERGLSMSGKIPAPQPRKNEWSIGHTGVQDADIKTHAGSDADLDEYLSTLEGRRIKHAEILLDIFHRATGDTPRLWGPSMIGYGQAHYKYATGREGDAFRVGFSPRKAKLSLYGIQESPRWEQLRDKLGKHTTGASCVYVNKPEDIDLAVLEQLISETWEAGPQSC</sequence>
<dbReference type="Gene3D" id="1.10.150.20">
    <property type="entry name" value="5' to 3' exonuclease, C-terminal subdomain"/>
    <property type="match status" value="1"/>
</dbReference>
<name>A0AAV5G903_CORAM</name>
<dbReference type="InterPro" id="IPR014922">
    <property type="entry name" value="YdhG-like"/>
</dbReference>
<accession>A0AAV5G903</accession>
<dbReference type="SUPFAM" id="SSF47794">
    <property type="entry name" value="Rad51 N-terminal domain-like"/>
    <property type="match status" value="1"/>
</dbReference>
<gene>
    <name evidence="2" type="ORF">CAT723_20150</name>
</gene>
<proteinExistence type="predicted"/>